<dbReference type="Proteomes" id="UP000054498">
    <property type="component" value="Unassembled WGS sequence"/>
</dbReference>
<evidence type="ECO:0000313" key="2">
    <source>
        <dbReference type="Proteomes" id="UP000054498"/>
    </source>
</evidence>
<dbReference type="OrthoDB" id="10643635at2759"/>
<accession>A0A0D2IY74</accession>
<evidence type="ECO:0000313" key="1">
    <source>
        <dbReference type="EMBL" id="KIY92892.1"/>
    </source>
</evidence>
<feature type="non-terminal residue" evidence="1">
    <location>
        <position position="1"/>
    </location>
</feature>
<dbReference type="EMBL" id="KK105219">
    <property type="protein sequence ID" value="KIY92892.1"/>
    <property type="molecule type" value="Genomic_DNA"/>
</dbReference>
<sequence>RLLLREVATMLRMTEGMHNTVMRLQQFMECPEVQASVPARQAGVHMAALGMDAGMYSVPHMAGHARGAVTCIVQLLRSLAAKR</sequence>
<dbReference type="KEGG" id="mng:MNEG_15071"/>
<keyword evidence="2" id="KW-1185">Reference proteome</keyword>
<gene>
    <name evidence="1" type="ORF">MNEG_15071</name>
</gene>
<proteinExistence type="predicted"/>
<dbReference type="RefSeq" id="XP_013891912.1">
    <property type="nucleotide sequence ID" value="XM_014036458.1"/>
</dbReference>
<name>A0A0D2IY74_9CHLO</name>
<dbReference type="GeneID" id="25732696"/>
<organism evidence="1 2">
    <name type="scientific">Monoraphidium neglectum</name>
    <dbReference type="NCBI Taxonomy" id="145388"/>
    <lineage>
        <taxon>Eukaryota</taxon>
        <taxon>Viridiplantae</taxon>
        <taxon>Chlorophyta</taxon>
        <taxon>core chlorophytes</taxon>
        <taxon>Chlorophyceae</taxon>
        <taxon>CS clade</taxon>
        <taxon>Sphaeropleales</taxon>
        <taxon>Selenastraceae</taxon>
        <taxon>Monoraphidium</taxon>
    </lineage>
</organism>
<dbReference type="AlphaFoldDB" id="A0A0D2IY74"/>
<protein>
    <submittedName>
        <fullName evidence="1">Uncharacterized protein</fullName>
    </submittedName>
</protein>
<reference evidence="1 2" key="1">
    <citation type="journal article" date="2013" name="BMC Genomics">
        <title>Reconstruction of the lipid metabolism for the microalga Monoraphidium neglectum from its genome sequence reveals characteristics suitable for biofuel production.</title>
        <authorList>
            <person name="Bogen C."/>
            <person name="Al-Dilaimi A."/>
            <person name="Albersmeier A."/>
            <person name="Wichmann J."/>
            <person name="Grundmann M."/>
            <person name="Rupp O."/>
            <person name="Lauersen K.J."/>
            <person name="Blifernez-Klassen O."/>
            <person name="Kalinowski J."/>
            <person name="Goesmann A."/>
            <person name="Mussgnug J.H."/>
            <person name="Kruse O."/>
        </authorList>
    </citation>
    <scope>NUCLEOTIDE SEQUENCE [LARGE SCALE GENOMIC DNA]</scope>
    <source>
        <strain evidence="1 2">SAG 48.87</strain>
    </source>
</reference>